<dbReference type="Pfam" id="PF03368">
    <property type="entry name" value="Dicer_dimer"/>
    <property type="match status" value="1"/>
</dbReference>
<keyword evidence="9" id="KW-0067">ATP-binding</keyword>
<evidence type="ECO:0000256" key="10">
    <source>
        <dbReference type="ARBA" id="ARBA00022842"/>
    </source>
</evidence>
<feature type="domain" description="Dicer dsRNA-binding fold" evidence="20">
    <location>
        <begin position="571"/>
        <end position="665"/>
    </location>
</feature>
<evidence type="ECO:0000256" key="5">
    <source>
        <dbReference type="ARBA" id="ARBA00022737"/>
    </source>
</evidence>
<keyword evidence="3" id="KW-0930">Antiviral protein</keyword>
<keyword evidence="6" id="KW-0547">Nucleotide-binding</keyword>
<dbReference type="GO" id="GO:0030422">
    <property type="term" value="P:siRNA processing"/>
    <property type="evidence" value="ECO:0007669"/>
    <property type="project" value="TreeGrafter"/>
</dbReference>
<sequence length="1300" mass="144931">MDSPNGDPAIFRLRSYQAEMVEESLKQNIIVAMDTGSGKTHVAISRTAAELESCEPDQLVWFIAPTVTLCHQQACLFEKHLPAYEIRFLSGNDNVDRWGDQTIWDAVLRSVRIVISTPAILLDALTHGFVKLHRIALLIFDEAHMCRGNHPASAIMQRFYHPLLLNGHGHTLPKILGLTASPVVSAKADGLEIIERSLNSIAKTPKANRTELLRFTHRPELVQLKYPARDLTPSGGPPILAALAATYYEYDILEDPYIMSLRQKASEATDDAKADALRELERLLTNRKTYIHEQLKKVYSRAIGIYNDLGGAATEFYIRSCIGRFEVFLAKSSHLLFDWSEEGNRLRELLSRVAASQPINQNDILHQNVSPKMQCLTDLLLSEWKEGFTGIIFVEQRATVAAMDHVLSNHPELQKLFNIGTFVGTSMTVHRKSHLGIGDLVEVKHQQQTLDDFRAGKKNLIVATSVLEEGIDVSNCHIVICYEPPKNLKSFIQRRGRARKQDSKFVIMLPEDSSLAQSPDKWLDLEAQMKEAYLNDLRVIEAAEEREQLEEEGDDVYRCESTGALLTLNDAMQHLYHFCAILGDGQHVDLRPRFSFTTVENDRTTATVTLPTSVDAKIRQHRGTGAWITERAARKDAAFQAYVALHKAGLVNDNLLPLLSDPDEEPDFGVVDRRPAMLKVGLLLDPWVPVAQTISATTTSMLWYRTKLSFSRNEQTELCDSAIKNIGFTDHELVLRAITASSTNENDYQRLEFLGDCILKFSTAVQLMAENLHWPESYLTEKKDRIVSNGSLAKASRRAGLDRFIITKAFTGTKWRPRYVNDILASAVAELPEKRDLSTKTLADIVESLIGAAYVEGGMLKAHLCIANLLPKLSWRSIDQSRDGLAQHATEAHSSSAPIHLERVEKLVGYTFKNKYLLLESLTHPSFVSYRDGATTSYQRLEFLGDAVLDYLVSRRLYAYRKTISSNGAQGIPPRGYAPDELPHWIMHSIRASIVNASFLAFLCMEACILKPRTEVIFTSPENPSTTTEHGDLSSTTGVPAAAPLGEPTPVQGPPVRKALWQFMRHSAPSLQAASTAAAARHEGSRDDIWEALRTSRRYPWHLLAKVGAEKFFSDIIEAVLGAIFIDSTEAEKQDPQVADDKDLKASEEFLNRLGLMDVLDRFLRDGVDCLHPKTALGRLAFSEKIGWEWDEVEASDAGRIDGTVRCRVSVGERWIGDWVEGHGRLEVETAAADRAVLILLGEGRKWKGMDEINGVIATGEDGETAGTGVVGFEEDDEEEVDRAVVGAEAQREDLVMGDA</sequence>
<evidence type="ECO:0000256" key="9">
    <source>
        <dbReference type="ARBA" id="ARBA00022840"/>
    </source>
</evidence>
<proteinExistence type="inferred from homology"/>
<dbReference type="Pfam" id="PF00270">
    <property type="entry name" value="DEAD"/>
    <property type="match status" value="1"/>
</dbReference>
<comment type="caution">
    <text evidence="21">The sequence shown here is derived from an EMBL/GenBank/DDBJ whole genome shotgun (WGS) entry which is preliminary data.</text>
</comment>
<evidence type="ECO:0000256" key="7">
    <source>
        <dbReference type="ARBA" id="ARBA00022801"/>
    </source>
</evidence>
<dbReference type="GO" id="GO:0005737">
    <property type="term" value="C:cytoplasm"/>
    <property type="evidence" value="ECO:0007669"/>
    <property type="project" value="TreeGrafter"/>
</dbReference>
<evidence type="ECO:0000259" key="17">
    <source>
        <dbReference type="PROSITE" id="PS50142"/>
    </source>
</evidence>
<evidence type="ECO:0000259" key="20">
    <source>
        <dbReference type="PROSITE" id="PS51327"/>
    </source>
</evidence>
<evidence type="ECO:0000256" key="14">
    <source>
        <dbReference type="ARBA" id="ARBA00025403"/>
    </source>
</evidence>
<dbReference type="GO" id="GO:0005524">
    <property type="term" value="F:ATP binding"/>
    <property type="evidence" value="ECO:0007669"/>
    <property type="project" value="UniProtKB-KW"/>
</dbReference>
<protein>
    <submittedName>
        <fullName evidence="21">RNA helicase RNAse</fullName>
    </submittedName>
</protein>
<dbReference type="SMART" id="SM00487">
    <property type="entry name" value="DEXDc"/>
    <property type="match status" value="1"/>
</dbReference>
<dbReference type="CDD" id="cd18802">
    <property type="entry name" value="SF2_C_dicer"/>
    <property type="match status" value="1"/>
</dbReference>
<comment type="function">
    <text evidence="14">Dicer-like endonuclease involved in cleaving double-stranded RNA in the RNA interference (RNAi) pathway. Produces 21 to 25 bp dsRNAs (siRNAs) which target the selective destruction of homologous RNAs leading to sequence-specific suppression of gene expression, called post-transcriptional gene silencing (PTGS). Part of a broad host defense response against viral infection and transposons.</text>
</comment>
<dbReference type="PROSITE" id="PS51192">
    <property type="entry name" value="HELICASE_ATP_BIND_1"/>
    <property type="match status" value="1"/>
</dbReference>
<dbReference type="PROSITE" id="PS51194">
    <property type="entry name" value="HELICASE_CTER"/>
    <property type="match status" value="1"/>
</dbReference>
<evidence type="ECO:0000256" key="15">
    <source>
        <dbReference type="PROSITE-ProRule" id="PRU00657"/>
    </source>
</evidence>
<evidence type="ECO:0000256" key="16">
    <source>
        <dbReference type="SAM" id="MobiDB-lite"/>
    </source>
</evidence>
<evidence type="ECO:0000259" key="19">
    <source>
        <dbReference type="PROSITE" id="PS51194"/>
    </source>
</evidence>
<evidence type="ECO:0000313" key="21">
    <source>
        <dbReference type="EMBL" id="KAF4313787.1"/>
    </source>
</evidence>
<dbReference type="GO" id="GO:0003723">
    <property type="term" value="F:RNA binding"/>
    <property type="evidence" value="ECO:0007669"/>
    <property type="project" value="UniProtKB-UniRule"/>
</dbReference>
<feature type="region of interest" description="Disordered" evidence="16">
    <location>
        <begin position="1021"/>
        <end position="1048"/>
    </location>
</feature>
<dbReference type="InterPro" id="IPR005034">
    <property type="entry name" value="Dicer_dimerisation"/>
</dbReference>
<evidence type="ECO:0000256" key="2">
    <source>
        <dbReference type="ARBA" id="ARBA00001946"/>
    </source>
</evidence>
<keyword evidence="4" id="KW-0479">Metal-binding</keyword>
<dbReference type="PROSITE" id="PS50142">
    <property type="entry name" value="RNASE_3_2"/>
    <property type="match status" value="2"/>
</dbReference>
<dbReference type="CDD" id="cd00593">
    <property type="entry name" value="RIBOc"/>
    <property type="match status" value="2"/>
</dbReference>
<dbReference type="GO" id="GO:0050688">
    <property type="term" value="P:regulation of defense response to virus"/>
    <property type="evidence" value="ECO:0007669"/>
    <property type="project" value="UniProtKB-KW"/>
</dbReference>
<keyword evidence="13" id="KW-0464">Manganese</keyword>
<dbReference type="GO" id="GO:0004386">
    <property type="term" value="F:helicase activity"/>
    <property type="evidence" value="ECO:0007669"/>
    <property type="project" value="UniProtKB-KW"/>
</dbReference>
<dbReference type="SMART" id="SM00490">
    <property type="entry name" value="HELICc"/>
    <property type="match status" value="1"/>
</dbReference>
<feature type="domain" description="Helicase ATP-binding" evidence="18">
    <location>
        <begin position="20"/>
        <end position="200"/>
    </location>
</feature>
<dbReference type="FunFam" id="3.40.50.300:FF:001669">
    <property type="entry name" value="Dicer-like protein 1"/>
    <property type="match status" value="1"/>
</dbReference>
<evidence type="ECO:0000256" key="8">
    <source>
        <dbReference type="ARBA" id="ARBA00022806"/>
    </source>
</evidence>
<evidence type="ECO:0000256" key="11">
    <source>
        <dbReference type="ARBA" id="ARBA00022884"/>
    </source>
</evidence>
<dbReference type="PANTHER" id="PTHR14950">
    <property type="entry name" value="DICER-RELATED"/>
    <property type="match status" value="1"/>
</dbReference>
<dbReference type="Gene3D" id="3.30.160.380">
    <property type="entry name" value="Dicer dimerisation domain"/>
    <property type="match status" value="1"/>
</dbReference>
<dbReference type="PANTHER" id="PTHR14950:SF37">
    <property type="entry name" value="ENDORIBONUCLEASE DICER"/>
    <property type="match status" value="1"/>
</dbReference>
<dbReference type="InterPro" id="IPR038248">
    <property type="entry name" value="Dicer_dimer_sf"/>
</dbReference>
<dbReference type="CDD" id="cd18034">
    <property type="entry name" value="DEXHc_dicer"/>
    <property type="match status" value="1"/>
</dbReference>
<feature type="domain" description="RNase III" evidence="17">
    <location>
        <begin position="901"/>
        <end position="958"/>
    </location>
</feature>
<dbReference type="Proteomes" id="UP000572817">
    <property type="component" value="Unassembled WGS sequence"/>
</dbReference>
<dbReference type="Gene3D" id="3.40.50.300">
    <property type="entry name" value="P-loop containing nucleotide triphosphate hydrolases"/>
    <property type="match status" value="2"/>
</dbReference>
<dbReference type="InterPro" id="IPR000999">
    <property type="entry name" value="RNase_III_dom"/>
</dbReference>
<evidence type="ECO:0000313" key="22">
    <source>
        <dbReference type="Proteomes" id="UP000572817"/>
    </source>
</evidence>
<keyword evidence="7" id="KW-0378">Hydrolase</keyword>
<dbReference type="SUPFAM" id="SSF52540">
    <property type="entry name" value="P-loop containing nucleoside triphosphate hydrolases"/>
    <property type="match status" value="1"/>
</dbReference>
<evidence type="ECO:0000256" key="3">
    <source>
        <dbReference type="ARBA" id="ARBA00022721"/>
    </source>
</evidence>
<evidence type="ECO:0000259" key="18">
    <source>
        <dbReference type="PROSITE" id="PS51192"/>
    </source>
</evidence>
<evidence type="ECO:0000256" key="6">
    <source>
        <dbReference type="ARBA" id="ARBA00022741"/>
    </source>
</evidence>
<keyword evidence="22" id="KW-1185">Reference proteome</keyword>
<keyword evidence="12" id="KW-0051">Antiviral defense</keyword>
<feature type="domain" description="Helicase C-terminal" evidence="19">
    <location>
        <begin position="375"/>
        <end position="538"/>
    </location>
</feature>
<dbReference type="EMBL" id="WWBZ02000001">
    <property type="protein sequence ID" value="KAF4313787.1"/>
    <property type="molecule type" value="Genomic_DNA"/>
</dbReference>
<dbReference type="InterPro" id="IPR014001">
    <property type="entry name" value="Helicase_ATP-bd"/>
</dbReference>
<comment type="cofactor">
    <cofactor evidence="1">
        <name>Mn(2+)</name>
        <dbReference type="ChEBI" id="CHEBI:29035"/>
    </cofactor>
</comment>
<dbReference type="SMART" id="SM00535">
    <property type="entry name" value="RIBOc"/>
    <property type="match status" value="2"/>
</dbReference>
<dbReference type="SUPFAM" id="SSF69065">
    <property type="entry name" value="RNase III domain-like"/>
    <property type="match status" value="2"/>
</dbReference>
<keyword evidence="10" id="KW-0460">Magnesium</keyword>
<accession>A0A8H4J642</accession>
<dbReference type="GO" id="GO:0051607">
    <property type="term" value="P:defense response to virus"/>
    <property type="evidence" value="ECO:0007669"/>
    <property type="project" value="UniProtKB-KW"/>
</dbReference>
<reference evidence="21" key="1">
    <citation type="submission" date="2020-04" db="EMBL/GenBank/DDBJ databases">
        <title>Genome Assembly and Annotation of Botryosphaeria dothidea sdau 11-99, a Latent Pathogen of Apple Fruit Ring Rot in China.</title>
        <authorList>
            <person name="Yu C."/>
            <person name="Diao Y."/>
            <person name="Lu Q."/>
            <person name="Zhao J."/>
            <person name="Cui S."/>
            <person name="Peng C."/>
            <person name="He B."/>
            <person name="Liu H."/>
        </authorList>
    </citation>
    <scope>NUCLEOTIDE SEQUENCE [LARGE SCALE GENOMIC DNA]</scope>
    <source>
        <strain evidence="21">Sdau11-99</strain>
    </source>
</reference>
<dbReference type="InterPro" id="IPR001650">
    <property type="entry name" value="Helicase_C-like"/>
</dbReference>
<organism evidence="21 22">
    <name type="scientific">Botryosphaeria dothidea</name>
    <dbReference type="NCBI Taxonomy" id="55169"/>
    <lineage>
        <taxon>Eukaryota</taxon>
        <taxon>Fungi</taxon>
        <taxon>Dikarya</taxon>
        <taxon>Ascomycota</taxon>
        <taxon>Pezizomycotina</taxon>
        <taxon>Dothideomycetes</taxon>
        <taxon>Dothideomycetes incertae sedis</taxon>
        <taxon>Botryosphaeriales</taxon>
        <taxon>Botryosphaeriaceae</taxon>
        <taxon>Botryosphaeria</taxon>
    </lineage>
</organism>
<keyword evidence="5" id="KW-0677">Repeat</keyword>
<keyword evidence="11 15" id="KW-0694">RNA-binding</keyword>
<evidence type="ECO:0000256" key="1">
    <source>
        <dbReference type="ARBA" id="ARBA00001936"/>
    </source>
</evidence>
<dbReference type="InterPro" id="IPR011545">
    <property type="entry name" value="DEAD/DEAH_box_helicase_dom"/>
</dbReference>
<feature type="compositionally biased region" description="Polar residues" evidence="16">
    <location>
        <begin position="1021"/>
        <end position="1038"/>
    </location>
</feature>
<gene>
    <name evidence="21" type="ORF">GTA08_BOTSDO00468</name>
</gene>
<feature type="domain" description="RNase III" evidence="17">
    <location>
        <begin position="725"/>
        <end position="858"/>
    </location>
</feature>
<comment type="cofactor">
    <cofactor evidence="2">
        <name>Mg(2+)</name>
        <dbReference type="ChEBI" id="CHEBI:18420"/>
    </cofactor>
</comment>
<evidence type="ECO:0000256" key="13">
    <source>
        <dbReference type="ARBA" id="ARBA00023211"/>
    </source>
</evidence>
<dbReference type="Gene3D" id="1.10.1520.10">
    <property type="entry name" value="Ribonuclease III domain"/>
    <property type="match status" value="2"/>
</dbReference>
<evidence type="ECO:0000256" key="4">
    <source>
        <dbReference type="ARBA" id="ARBA00022723"/>
    </source>
</evidence>
<dbReference type="OrthoDB" id="416741at2759"/>
<dbReference type="Pfam" id="PF00271">
    <property type="entry name" value="Helicase_C"/>
    <property type="match status" value="1"/>
</dbReference>
<dbReference type="InterPro" id="IPR027417">
    <property type="entry name" value="P-loop_NTPase"/>
</dbReference>
<dbReference type="GO" id="GO:0046872">
    <property type="term" value="F:metal ion binding"/>
    <property type="evidence" value="ECO:0007669"/>
    <property type="project" value="UniProtKB-KW"/>
</dbReference>
<dbReference type="PROSITE" id="PS00517">
    <property type="entry name" value="RNASE_3_1"/>
    <property type="match status" value="1"/>
</dbReference>
<dbReference type="InterPro" id="IPR036389">
    <property type="entry name" value="RNase_III_sf"/>
</dbReference>
<keyword evidence="8 21" id="KW-0347">Helicase</keyword>
<comment type="similarity">
    <text evidence="15">Belongs to the helicase family. Dicer subfamily.</text>
</comment>
<dbReference type="GO" id="GO:0005634">
    <property type="term" value="C:nucleus"/>
    <property type="evidence" value="ECO:0007669"/>
    <property type="project" value="TreeGrafter"/>
</dbReference>
<evidence type="ECO:0000256" key="12">
    <source>
        <dbReference type="ARBA" id="ARBA00023118"/>
    </source>
</evidence>
<name>A0A8H4J642_9PEZI</name>
<dbReference type="GO" id="GO:0004525">
    <property type="term" value="F:ribonuclease III activity"/>
    <property type="evidence" value="ECO:0007669"/>
    <property type="project" value="InterPro"/>
</dbReference>
<dbReference type="Pfam" id="PF00636">
    <property type="entry name" value="Ribonuclease_3"/>
    <property type="match status" value="2"/>
</dbReference>
<dbReference type="PROSITE" id="PS51327">
    <property type="entry name" value="DICER_DSRBF"/>
    <property type="match status" value="1"/>
</dbReference>